<reference evidence="1" key="1">
    <citation type="submission" date="2022-12" db="EMBL/GenBank/DDBJ databases">
        <authorList>
            <person name="Petersen C."/>
        </authorList>
    </citation>
    <scope>NUCLEOTIDE SEQUENCE</scope>
    <source>
        <strain evidence="1">IBT 29495</strain>
    </source>
</reference>
<dbReference type="Proteomes" id="UP001149954">
    <property type="component" value="Unassembled WGS sequence"/>
</dbReference>
<evidence type="ECO:0000313" key="1">
    <source>
        <dbReference type="EMBL" id="KAJ5503325.1"/>
    </source>
</evidence>
<sequence>MDTNTSLRHVARNGENSLKPIGKSDKVTGRLIYWTTLKGARNNGDNDYHRHIVLKHLSFKVQSSSINFVVDLVVCGKATWLPAVLEGVSNYDGRLEVSVHLTFGISSKNAVVKLGWSRECASYMVGREVAD</sequence>
<proteinExistence type="predicted"/>
<accession>A0A9W9XVH7</accession>
<gene>
    <name evidence="1" type="ORF">N7463_006199</name>
</gene>
<name>A0A9W9XVH7_9EURO</name>
<dbReference type="AlphaFoldDB" id="A0A9W9XVH7"/>
<comment type="caution">
    <text evidence="1">The sequence shown here is derived from an EMBL/GenBank/DDBJ whole genome shotgun (WGS) entry which is preliminary data.</text>
</comment>
<reference evidence="1" key="2">
    <citation type="journal article" date="2023" name="IMA Fungus">
        <title>Comparative genomic study of the Penicillium genus elucidates a diverse pangenome and 15 lateral gene transfer events.</title>
        <authorList>
            <person name="Petersen C."/>
            <person name="Sorensen T."/>
            <person name="Nielsen M.R."/>
            <person name="Sondergaard T.E."/>
            <person name="Sorensen J.L."/>
            <person name="Fitzpatrick D.A."/>
            <person name="Frisvad J.C."/>
            <person name="Nielsen K.L."/>
        </authorList>
    </citation>
    <scope>NUCLEOTIDE SEQUENCE</scope>
    <source>
        <strain evidence="1">IBT 29495</strain>
    </source>
</reference>
<organism evidence="1 2">
    <name type="scientific">Penicillium fimorum</name>
    <dbReference type="NCBI Taxonomy" id="1882269"/>
    <lineage>
        <taxon>Eukaryota</taxon>
        <taxon>Fungi</taxon>
        <taxon>Dikarya</taxon>
        <taxon>Ascomycota</taxon>
        <taxon>Pezizomycotina</taxon>
        <taxon>Eurotiomycetes</taxon>
        <taxon>Eurotiomycetidae</taxon>
        <taxon>Eurotiales</taxon>
        <taxon>Aspergillaceae</taxon>
        <taxon>Penicillium</taxon>
    </lineage>
</organism>
<dbReference type="EMBL" id="JAPWDS010000003">
    <property type="protein sequence ID" value="KAJ5503325.1"/>
    <property type="molecule type" value="Genomic_DNA"/>
</dbReference>
<protein>
    <submittedName>
        <fullName evidence="1">ABC transporter integral membrane type 1</fullName>
    </submittedName>
</protein>
<evidence type="ECO:0000313" key="2">
    <source>
        <dbReference type="Proteomes" id="UP001149954"/>
    </source>
</evidence>
<keyword evidence="2" id="KW-1185">Reference proteome</keyword>